<keyword evidence="3" id="KW-0812">Transmembrane</keyword>
<organism evidence="4 5">
    <name type="scientific">Salix brachista</name>
    <dbReference type="NCBI Taxonomy" id="2182728"/>
    <lineage>
        <taxon>Eukaryota</taxon>
        <taxon>Viridiplantae</taxon>
        <taxon>Streptophyta</taxon>
        <taxon>Embryophyta</taxon>
        <taxon>Tracheophyta</taxon>
        <taxon>Spermatophyta</taxon>
        <taxon>Magnoliopsida</taxon>
        <taxon>eudicotyledons</taxon>
        <taxon>Gunneridae</taxon>
        <taxon>Pentapetalae</taxon>
        <taxon>rosids</taxon>
        <taxon>fabids</taxon>
        <taxon>Malpighiales</taxon>
        <taxon>Salicaceae</taxon>
        <taxon>Saliceae</taxon>
        <taxon>Salix</taxon>
    </lineage>
</organism>
<keyword evidence="1" id="KW-0677">Repeat</keyword>
<dbReference type="EMBL" id="VDCV01000002">
    <property type="protein sequence ID" value="KAB5568195.1"/>
    <property type="molecule type" value="Genomic_DNA"/>
</dbReference>
<dbReference type="Proteomes" id="UP000326939">
    <property type="component" value="Chromosome 2"/>
</dbReference>
<name>A0A5N5NKS8_9ROSI</name>
<evidence type="ECO:0000256" key="2">
    <source>
        <dbReference type="PROSITE-ProRule" id="PRU00708"/>
    </source>
</evidence>
<sequence length="209" mass="23105">MVIKLGLVVDVFVGNALVGMYGKCGVVDEVMKVFDFMPEMNLVSWNSMICAFSENEFSRESFDLLMEMLGEEGLLPNVVTVVTILPVCAREGEVDIGMGVHGLAMKLGSLVNGLIFSLVTAISLAMNGLICRLVTVISLAMNGLISLTEAEPVNYFSLVFFLNPKMQKKALPFLIPRRLVLFSRESVIISQCHKEMRNPTSIKKKDCIY</sequence>
<dbReference type="GO" id="GO:0003723">
    <property type="term" value="F:RNA binding"/>
    <property type="evidence" value="ECO:0007669"/>
    <property type="project" value="InterPro"/>
</dbReference>
<dbReference type="NCBIfam" id="TIGR00756">
    <property type="entry name" value="PPR"/>
    <property type="match status" value="1"/>
</dbReference>
<dbReference type="InterPro" id="IPR002885">
    <property type="entry name" value="PPR_rpt"/>
</dbReference>
<dbReference type="PROSITE" id="PS51375">
    <property type="entry name" value="PPR"/>
    <property type="match status" value="1"/>
</dbReference>
<dbReference type="PANTHER" id="PTHR47926">
    <property type="entry name" value="PENTATRICOPEPTIDE REPEAT-CONTAINING PROTEIN"/>
    <property type="match status" value="1"/>
</dbReference>
<comment type="caution">
    <text evidence="4">The sequence shown here is derived from an EMBL/GenBank/DDBJ whole genome shotgun (WGS) entry which is preliminary data.</text>
</comment>
<feature type="transmembrane region" description="Helical" evidence="3">
    <location>
        <begin position="110"/>
        <end position="130"/>
    </location>
</feature>
<feature type="repeat" description="PPR" evidence="2">
    <location>
        <begin position="10"/>
        <end position="44"/>
    </location>
</feature>
<protein>
    <submittedName>
        <fullName evidence="4">Uncharacterized protein</fullName>
    </submittedName>
</protein>
<dbReference type="AlphaFoldDB" id="A0A5N5NKS8"/>
<accession>A0A5N5NKS8</accession>
<gene>
    <name evidence="4" type="ORF">DKX38_001988</name>
</gene>
<dbReference type="GO" id="GO:0009451">
    <property type="term" value="P:RNA modification"/>
    <property type="evidence" value="ECO:0007669"/>
    <property type="project" value="InterPro"/>
</dbReference>
<reference evidence="5" key="1">
    <citation type="journal article" date="2019" name="Gigascience">
        <title>De novo genome assembly of the endangered Acer yangbiense, a plant species with extremely small populations endemic to Yunnan Province, China.</title>
        <authorList>
            <person name="Yang J."/>
            <person name="Wariss H.M."/>
            <person name="Tao L."/>
            <person name="Zhang R."/>
            <person name="Yun Q."/>
            <person name="Hollingsworth P."/>
            <person name="Dao Z."/>
            <person name="Luo G."/>
            <person name="Guo H."/>
            <person name="Ma Y."/>
            <person name="Sun W."/>
        </authorList>
    </citation>
    <scope>NUCLEOTIDE SEQUENCE [LARGE SCALE GENOMIC DNA]</scope>
    <source>
        <strain evidence="5">cv. br00</strain>
    </source>
</reference>
<proteinExistence type="predicted"/>
<evidence type="ECO:0000313" key="5">
    <source>
        <dbReference type="Proteomes" id="UP000326939"/>
    </source>
</evidence>
<dbReference type="InterPro" id="IPR046960">
    <property type="entry name" value="PPR_At4g14850-like_plant"/>
</dbReference>
<evidence type="ECO:0000256" key="1">
    <source>
        <dbReference type="ARBA" id="ARBA00022737"/>
    </source>
</evidence>
<evidence type="ECO:0000256" key="3">
    <source>
        <dbReference type="SAM" id="Phobius"/>
    </source>
</evidence>
<evidence type="ECO:0000313" key="4">
    <source>
        <dbReference type="EMBL" id="KAB5568195.1"/>
    </source>
</evidence>
<dbReference type="InterPro" id="IPR011990">
    <property type="entry name" value="TPR-like_helical_dom_sf"/>
</dbReference>
<dbReference type="PANTHER" id="PTHR47926:SF347">
    <property type="entry name" value="PENTATRICOPEPTIDE REPEAT-CONTAINING PROTEIN"/>
    <property type="match status" value="1"/>
</dbReference>
<keyword evidence="5" id="KW-1185">Reference proteome</keyword>
<dbReference type="Pfam" id="PF01535">
    <property type="entry name" value="PPR"/>
    <property type="match status" value="2"/>
</dbReference>
<keyword evidence="3" id="KW-0472">Membrane</keyword>
<dbReference type="Gene3D" id="1.25.40.10">
    <property type="entry name" value="Tetratricopeptide repeat domain"/>
    <property type="match status" value="1"/>
</dbReference>
<dbReference type="FunFam" id="1.25.40.10:FF:000285">
    <property type="entry name" value="Pentatricopeptide repeat-containing protein, chloroplastic"/>
    <property type="match status" value="1"/>
</dbReference>
<keyword evidence="3" id="KW-1133">Transmembrane helix</keyword>